<protein>
    <recommendedName>
        <fullName evidence="1">YMGG-like Gly-zipper domain-containing protein</fullName>
    </recommendedName>
</protein>
<reference evidence="2 3" key="1">
    <citation type="submission" date="2017-09" db="EMBL/GenBank/DDBJ databases">
        <title>Depth-based differentiation of microbial function through sediment-hosted aquifers and enrichment of novel symbionts in the deep terrestrial subsurface.</title>
        <authorList>
            <person name="Probst A.J."/>
            <person name="Ladd B."/>
            <person name="Jarett J.K."/>
            <person name="Geller-Mcgrath D.E."/>
            <person name="Sieber C.M."/>
            <person name="Emerson J.B."/>
            <person name="Anantharaman K."/>
            <person name="Thomas B.C."/>
            <person name="Malmstrom R."/>
            <person name="Stieglmeier M."/>
            <person name="Klingl A."/>
            <person name="Woyke T."/>
            <person name="Ryan C.M."/>
            <person name="Banfield J.F."/>
        </authorList>
    </citation>
    <scope>NUCLEOTIDE SEQUENCE [LARGE SCALE GENOMIC DNA]</scope>
    <source>
        <strain evidence="2">CG11_big_fil_rev_8_21_14_0_20_42_13</strain>
    </source>
</reference>
<sequence>MKYGAFAVMFCFLFTVCGCSTTQKGAGIGAATGAGIGAIIGHQSGHTTEGAVIGGLGGAAAGALIGEQVDAKFCPVDGKRFPAGTLYCPEHGVELKDLEK</sequence>
<evidence type="ECO:0000313" key="3">
    <source>
        <dbReference type="Proteomes" id="UP000229641"/>
    </source>
</evidence>
<gene>
    <name evidence="2" type="ORF">COV72_00775</name>
</gene>
<feature type="domain" description="YMGG-like Gly-zipper" evidence="1">
    <location>
        <begin position="21"/>
        <end position="67"/>
    </location>
</feature>
<accession>A0A2H0LZR5</accession>
<dbReference type="AlphaFoldDB" id="A0A2H0LZR5"/>
<dbReference type="Proteomes" id="UP000229641">
    <property type="component" value="Unassembled WGS sequence"/>
</dbReference>
<evidence type="ECO:0000259" key="1">
    <source>
        <dbReference type="Pfam" id="PF13441"/>
    </source>
</evidence>
<dbReference type="Pfam" id="PF13441">
    <property type="entry name" value="Gly-zipper_YMGG"/>
    <property type="match status" value="1"/>
</dbReference>
<organism evidence="2 3">
    <name type="scientific">Candidatus Ghiorseimicrobium undicola</name>
    <dbReference type="NCBI Taxonomy" id="1974746"/>
    <lineage>
        <taxon>Bacteria</taxon>
        <taxon>Pseudomonadati</taxon>
        <taxon>Candidatus Omnitrophota</taxon>
        <taxon>Candidatus Ghiorseimicrobium</taxon>
    </lineage>
</organism>
<dbReference type="EMBL" id="PCWA01000014">
    <property type="protein sequence ID" value="PIQ89862.1"/>
    <property type="molecule type" value="Genomic_DNA"/>
</dbReference>
<evidence type="ECO:0000313" key="2">
    <source>
        <dbReference type="EMBL" id="PIQ89862.1"/>
    </source>
</evidence>
<name>A0A2H0LZR5_9BACT</name>
<dbReference type="PROSITE" id="PS51257">
    <property type="entry name" value="PROKAR_LIPOPROTEIN"/>
    <property type="match status" value="1"/>
</dbReference>
<dbReference type="InterPro" id="IPR027367">
    <property type="entry name" value="Gly-zipper_YMGG"/>
</dbReference>
<proteinExistence type="predicted"/>
<comment type="caution">
    <text evidence="2">The sequence shown here is derived from an EMBL/GenBank/DDBJ whole genome shotgun (WGS) entry which is preliminary data.</text>
</comment>